<dbReference type="PANTHER" id="PTHR43045">
    <property type="entry name" value="SHIKIMATE TRANSPORTER"/>
    <property type="match status" value="1"/>
</dbReference>
<keyword evidence="3" id="KW-1003">Cell membrane</keyword>
<dbReference type="GO" id="GO:0022857">
    <property type="term" value="F:transmembrane transporter activity"/>
    <property type="evidence" value="ECO:0007669"/>
    <property type="project" value="InterPro"/>
</dbReference>
<protein>
    <submittedName>
        <fullName evidence="9">Predicted arabinose efflux permease, MFS family</fullName>
    </submittedName>
</protein>
<keyword evidence="10" id="KW-1185">Reference proteome</keyword>
<feature type="transmembrane region" description="Helical" evidence="7">
    <location>
        <begin position="192"/>
        <end position="211"/>
    </location>
</feature>
<evidence type="ECO:0000256" key="2">
    <source>
        <dbReference type="ARBA" id="ARBA00022448"/>
    </source>
</evidence>
<dbReference type="EMBL" id="FNGS01000006">
    <property type="protein sequence ID" value="SDM39949.1"/>
    <property type="molecule type" value="Genomic_DNA"/>
</dbReference>
<evidence type="ECO:0000256" key="6">
    <source>
        <dbReference type="ARBA" id="ARBA00023136"/>
    </source>
</evidence>
<dbReference type="OrthoDB" id="9783227at2"/>
<feature type="domain" description="Major facilitator superfamily (MFS) profile" evidence="8">
    <location>
        <begin position="20"/>
        <end position="481"/>
    </location>
</feature>
<dbReference type="RefSeq" id="WP_093204687.1">
    <property type="nucleotide sequence ID" value="NZ_FNGS01000006.1"/>
</dbReference>
<evidence type="ECO:0000313" key="9">
    <source>
        <dbReference type="EMBL" id="SDM39949.1"/>
    </source>
</evidence>
<dbReference type="GO" id="GO:0005886">
    <property type="term" value="C:plasma membrane"/>
    <property type="evidence" value="ECO:0007669"/>
    <property type="project" value="UniProtKB-SubCell"/>
</dbReference>
<feature type="transmembrane region" description="Helical" evidence="7">
    <location>
        <begin position="428"/>
        <end position="447"/>
    </location>
</feature>
<feature type="transmembrane region" description="Helical" evidence="7">
    <location>
        <begin position="245"/>
        <end position="263"/>
    </location>
</feature>
<evidence type="ECO:0000259" key="8">
    <source>
        <dbReference type="PROSITE" id="PS50850"/>
    </source>
</evidence>
<organism evidence="9 10">
    <name type="scientific">Siphonobacter aquaeclarae</name>
    <dbReference type="NCBI Taxonomy" id="563176"/>
    <lineage>
        <taxon>Bacteria</taxon>
        <taxon>Pseudomonadati</taxon>
        <taxon>Bacteroidota</taxon>
        <taxon>Cytophagia</taxon>
        <taxon>Cytophagales</taxon>
        <taxon>Cytophagaceae</taxon>
        <taxon>Siphonobacter</taxon>
    </lineage>
</organism>
<feature type="transmembrane region" description="Helical" evidence="7">
    <location>
        <begin position="20"/>
        <end position="45"/>
    </location>
</feature>
<name>A0A1G9SWX1_9BACT</name>
<dbReference type="InterPro" id="IPR020846">
    <property type="entry name" value="MFS_dom"/>
</dbReference>
<sequence>MQQTSVSAGPVVQKRKLWEVIFASSAGTVIEWYDFYIFGSLAAIISTKFFPSENPAAAFLSTLATHGAGFVARPFGAIVFGRLGDMIGRKYTFLVTLVLMGGSTFAIAFIPQYASIGMLAPILLLVLRILQGLALGGEYGGAATYVAEHSPQHERGKYTSFIQTTASIGFFVSILVILGCQFALGKDAFTDWGWRLPFALSGFLVVLSYFIRRNMDESPAFAKLKKEGAISKSPLRDSFKSRENVKLMLIAMFGAIIGQGAIWHTSQFYSQIFITKMLNVEYGSAQTIMAVAVTCATPFFVFFGILSDRIGRKKVMMAGVLLASLFLYPIYKGMDKVVNEGTIVSTRLTEKGEITQFADGKVITKSVKKLADDQLEVKTEVTLPTTAKLLLGLLVFIQVLFATMAYGPIAAFLVELFPTKIRYTSLSIPYNVANGIFGGCSPFIATWLGAMTGSKFAGLYYPIFLTALTFIVGMLCVKETAGKPLED</sequence>
<feature type="transmembrane region" description="Helical" evidence="7">
    <location>
        <begin position="158"/>
        <end position="180"/>
    </location>
</feature>
<feature type="transmembrane region" description="Helical" evidence="7">
    <location>
        <begin position="459"/>
        <end position="477"/>
    </location>
</feature>
<proteinExistence type="predicted"/>
<evidence type="ECO:0000313" key="10">
    <source>
        <dbReference type="Proteomes" id="UP000198901"/>
    </source>
</evidence>
<dbReference type="InterPro" id="IPR005828">
    <property type="entry name" value="MFS_sugar_transport-like"/>
</dbReference>
<dbReference type="Proteomes" id="UP000198901">
    <property type="component" value="Unassembled WGS sequence"/>
</dbReference>
<evidence type="ECO:0000256" key="5">
    <source>
        <dbReference type="ARBA" id="ARBA00022989"/>
    </source>
</evidence>
<keyword evidence="2" id="KW-0813">Transport</keyword>
<dbReference type="Gene3D" id="1.20.1250.20">
    <property type="entry name" value="MFS general substrate transporter like domains"/>
    <property type="match status" value="2"/>
</dbReference>
<evidence type="ECO:0000256" key="3">
    <source>
        <dbReference type="ARBA" id="ARBA00022475"/>
    </source>
</evidence>
<evidence type="ECO:0000256" key="4">
    <source>
        <dbReference type="ARBA" id="ARBA00022692"/>
    </source>
</evidence>
<evidence type="ECO:0000256" key="1">
    <source>
        <dbReference type="ARBA" id="ARBA00004651"/>
    </source>
</evidence>
<keyword evidence="6 7" id="KW-0472">Membrane</keyword>
<dbReference type="STRING" id="563176.SAMN04488090_3329"/>
<evidence type="ECO:0000256" key="7">
    <source>
        <dbReference type="SAM" id="Phobius"/>
    </source>
</evidence>
<dbReference type="PANTHER" id="PTHR43045:SF7">
    <property type="entry name" value="MAJOR FACILITATOR SUPERFAMILY TRANSPORTER"/>
    <property type="match status" value="1"/>
</dbReference>
<keyword evidence="5 7" id="KW-1133">Transmembrane helix</keyword>
<dbReference type="PROSITE" id="PS00217">
    <property type="entry name" value="SUGAR_TRANSPORT_2"/>
    <property type="match status" value="1"/>
</dbReference>
<feature type="transmembrane region" description="Helical" evidence="7">
    <location>
        <begin position="57"/>
        <end position="79"/>
    </location>
</feature>
<dbReference type="InterPro" id="IPR036259">
    <property type="entry name" value="MFS_trans_sf"/>
</dbReference>
<feature type="transmembrane region" description="Helical" evidence="7">
    <location>
        <begin position="91"/>
        <end position="110"/>
    </location>
</feature>
<dbReference type="FunFam" id="1.20.1250.20:FF:000001">
    <property type="entry name" value="Dicarboxylate MFS transporter"/>
    <property type="match status" value="1"/>
</dbReference>
<dbReference type="AlphaFoldDB" id="A0A1G9SWX1"/>
<dbReference type="SUPFAM" id="SSF103473">
    <property type="entry name" value="MFS general substrate transporter"/>
    <property type="match status" value="1"/>
</dbReference>
<gene>
    <name evidence="9" type="ORF">SAMN04488090_3329</name>
</gene>
<feature type="transmembrane region" description="Helical" evidence="7">
    <location>
        <begin position="283"/>
        <end position="303"/>
    </location>
</feature>
<dbReference type="InterPro" id="IPR005829">
    <property type="entry name" value="Sugar_transporter_CS"/>
</dbReference>
<feature type="transmembrane region" description="Helical" evidence="7">
    <location>
        <begin position="389"/>
        <end position="416"/>
    </location>
</feature>
<keyword evidence="4 7" id="KW-0812">Transmembrane</keyword>
<dbReference type="Pfam" id="PF00083">
    <property type="entry name" value="Sugar_tr"/>
    <property type="match status" value="2"/>
</dbReference>
<dbReference type="PROSITE" id="PS50850">
    <property type="entry name" value="MFS"/>
    <property type="match status" value="1"/>
</dbReference>
<accession>A0A1G9SWX1</accession>
<reference evidence="9 10" key="1">
    <citation type="submission" date="2016-10" db="EMBL/GenBank/DDBJ databases">
        <authorList>
            <person name="de Groot N.N."/>
        </authorList>
    </citation>
    <scope>NUCLEOTIDE SEQUENCE [LARGE SCALE GENOMIC DNA]</scope>
    <source>
        <strain evidence="9 10">DSM 21668</strain>
    </source>
</reference>
<comment type="subcellular location">
    <subcellularLocation>
        <location evidence="1">Cell membrane</location>
        <topology evidence="1">Multi-pass membrane protein</topology>
    </subcellularLocation>
</comment>
<feature type="transmembrane region" description="Helical" evidence="7">
    <location>
        <begin position="116"/>
        <end position="137"/>
    </location>
</feature>
<dbReference type="CDD" id="cd17369">
    <property type="entry name" value="MFS_ShiA_like"/>
    <property type="match status" value="1"/>
</dbReference>